<dbReference type="PANTHER" id="PTHR13218">
    <property type="entry name" value="TRANSCRIPTION INITIATION FACTOR TFIID SUBUNIT 11-RELATED"/>
    <property type="match status" value="1"/>
</dbReference>
<name>A0A7S3DIL2_9EUKA</name>
<comment type="similarity">
    <text evidence="2">Belongs to the TAF11 family.</text>
</comment>
<dbReference type="EMBL" id="HBIB01032705">
    <property type="protein sequence ID" value="CAE0258939.1"/>
    <property type="molecule type" value="Transcribed_RNA"/>
</dbReference>
<evidence type="ECO:0000256" key="6">
    <source>
        <dbReference type="SAM" id="MobiDB-lite"/>
    </source>
</evidence>
<organism evidence="8">
    <name type="scientific">Palpitomonas bilix</name>
    <dbReference type="NCBI Taxonomy" id="652834"/>
    <lineage>
        <taxon>Eukaryota</taxon>
        <taxon>Eukaryota incertae sedis</taxon>
    </lineage>
</organism>
<feature type="region of interest" description="Disordered" evidence="6">
    <location>
        <begin position="1"/>
        <end position="66"/>
    </location>
</feature>
<dbReference type="EMBL" id="HBIB01032702">
    <property type="protein sequence ID" value="CAE0258938.1"/>
    <property type="molecule type" value="Transcribed_RNA"/>
</dbReference>
<evidence type="ECO:0000256" key="4">
    <source>
        <dbReference type="ARBA" id="ARBA00023163"/>
    </source>
</evidence>
<dbReference type="AlphaFoldDB" id="A0A7S3DIL2"/>
<accession>A0A7S3DIL2</accession>
<evidence type="ECO:0000256" key="1">
    <source>
        <dbReference type="ARBA" id="ARBA00004123"/>
    </source>
</evidence>
<feature type="compositionally biased region" description="Basic and acidic residues" evidence="6">
    <location>
        <begin position="18"/>
        <end position="28"/>
    </location>
</feature>
<proteinExistence type="inferred from homology"/>
<feature type="compositionally biased region" description="Acidic residues" evidence="6">
    <location>
        <begin position="51"/>
        <end position="62"/>
    </location>
</feature>
<dbReference type="InterPro" id="IPR006809">
    <property type="entry name" value="TAFII28_dom"/>
</dbReference>
<evidence type="ECO:0000259" key="7">
    <source>
        <dbReference type="Pfam" id="PF04719"/>
    </source>
</evidence>
<dbReference type="InterPro" id="IPR009072">
    <property type="entry name" value="Histone-fold"/>
</dbReference>
<feature type="domain" description="TAFII28-like protein" evidence="7">
    <location>
        <begin position="74"/>
        <end position="159"/>
    </location>
</feature>
<evidence type="ECO:0000313" key="8">
    <source>
        <dbReference type="EMBL" id="CAE0258938.1"/>
    </source>
</evidence>
<comment type="subcellular location">
    <subcellularLocation>
        <location evidence="1">Nucleus</location>
    </subcellularLocation>
</comment>
<evidence type="ECO:0000313" key="9">
    <source>
        <dbReference type="EMBL" id="CAE0258939.1"/>
    </source>
</evidence>
<evidence type="ECO:0000256" key="5">
    <source>
        <dbReference type="ARBA" id="ARBA00023242"/>
    </source>
</evidence>
<dbReference type="SUPFAM" id="SSF47113">
    <property type="entry name" value="Histone-fold"/>
    <property type="match status" value="1"/>
</dbReference>
<dbReference type="Gene3D" id="1.10.20.10">
    <property type="entry name" value="Histone, subunit A"/>
    <property type="match status" value="1"/>
</dbReference>
<dbReference type="Pfam" id="PF04719">
    <property type="entry name" value="TAFII28"/>
    <property type="match status" value="1"/>
</dbReference>
<dbReference type="GO" id="GO:0016251">
    <property type="term" value="F:RNA polymerase II general transcription initiation factor activity"/>
    <property type="evidence" value="ECO:0007669"/>
    <property type="project" value="TreeGrafter"/>
</dbReference>
<keyword evidence="3" id="KW-0805">Transcription regulation</keyword>
<reference evidence="8" key="1">
    <citation type="submission" date="2021-01" db="EMBL/GenBank/DDBJ databases">
        <authorList>
            <person name="Corre E."/>
            <person name="Pelletier E."/>
            <person name="Niang G."/>
            <person name="Scheremetjew M."/>
            <person name="Finn R."/>
            <person name="Kale V."/>
            <person name="Holt S."/>
            <person name="Cochrane G."/>
            <person name="Meng A."/>
            <person name="Brown T."/>
            <person name="Cohen L."/>
        </authorList>
    </citation>
    <scope>NUCLEOTIDE SEQUENCE</scope>
    <source>
        <strain evidence="8">NIES-2562</strain>
    </source>
</reference>
<keyword evidence="5" id="KW-0539">Nucleus</keyword>
<dbReference type="GO" id="GO:0051123">
    <property type="term" value="P:RNA polymerase II preinitiation complex assembly"/>
    <property type="evidence" value="ECO:0007669"/>
    <property type="project" value="InterPro"/>
</dbReference>
<dbReference type="GO" id="GO:0046982">
    <property type="term" value="F:protein heterodimerization activity"/>
    <property type="evidence" value="ECO:0007669"/>
    <property type="project" value="InterPro"/>
</dbReference>
<dbReference type="PANTHER" id="PTHR13218:SF8">
    <property type="entry name" value="TRANSCRIPTION INITIATION FACTOR TFIID SUBUNIT 11"/>
    <property type="match status" value="1"/>
</dbReference>
<sequence>MEGESEEKGATGTGEGGNEEKEVEIREVGEDEGEEGGEGGESEEKARGEKEDEPAKEDETPQVDEQNMKMMSDLMKSFTEEQYERYTAYRRGSLDKSGVTKLMEEMCGRKRKGCGYFDVLMAGSGKLFVGELVEKATLLREKEGVTGAILPHHYYQALRMMKNTGKRSRKNRGVSNPFRK</sequence>
<dbReference type="InterPro" id="IPR045127">
    <property type="entry name" value="TAF11-like"/>
</dbReference>
<dbReference type="GO" id="GO:0005669">
    <property type="term" value="C:transcription factor TFIID complex"/>
    <property type="evidence" value="ECO:0007669"/>
    <property type="project" value="InterPro"/>
</dbReference>
<feature type="compositionally biased region" description="Acidic residues" evidence="6">
    <location>
        <begin position="29"/>
        <end position="41"/>
    </location>
</feature>
<evidence type="ECO:0000256" key="3">
    <source>
        <dbReference type="ARBA" id="ARBA00023015"/>
    </source>
</evidence>
<dbReference type="CDD" id="cd08048">
    <property type="entry name" value="HFD_TAF11"/>
    <property type="match status" value="1"/>
</dbReference>
<protein>
    <recommendedName>
        <fullName evidence="7">TAFII28-like protein domain-containing protein</fullName>
    </recommendedName>
</protein>
<evidence type="ECO:0000256" key="2">
    <source>
        <dbReference type="ARBA" id="ARBA00009788"/>
    </source>
</evidence>
<gene>
    <name evidence="8" type="ORF">PBIL07802_LOCUS21205</name>
    <name evidence="9" type="ORF">PBIL07802_LOCUS21206</name>
</gene>
<keyword evidence="4" id="KW-0804">Transcription</keyword>